<dbReference type="PANTHER" id="PTHR21723:SF3">
    <property type="entry name" value="PROTEIN RIC-3"/>
    <property type="match status" value="1"/>
</dbReference>
<organism evidence="10 11">
    <name type="scientific">Paramormyrops kingsleyae</name>
    <dbReference type="NCBI Taxonomy" id="1676925"/>
    <lineage>
        <taxon>Eukaryota</taxon>
        <taxon>Metazoa</taxon>
        <taxon>Chordata</taxon>
        <taxon>Craniata</taxon>
        <taxon>Vertebrata</taxon>
        <taxon>Euteleostomi</taxon>
        <taxon>Actinopterygii</taxon>
        <taxon>Neopterygii</taxon>
        <taxon>Teleostei</taxon>
        <taxon>Osteoglossocephala</taxon>
        <taxon>Osteoglossomorpha</taxon>
        <taxon>Osteoglossiformes</taxon>
        <taxon>Mormyridae</taxon>
        <taxon>Paramormyrops</taxon>
    </lineage>
</organism>
<name>A0A3B3T859_9TELE</name>
<dbReference type="Ensembl" id="ENSPKIT00000019467.1">
    <property type="protein sequence ID" value="ENSPKIP00000038476.1"/>
    <property type="gene ID" value="ENSPKIG00000016227.1"/>
</dbReference>
<evidence type="ECO:0000313" key="11">
    <source>
        <dbReference type="Proteomes" id="UP000261540"/>
    </source>
</evidence>
<dbReference type="GO" id="GO:0005789">
    <property type="term" value="C:endoplasmic reticulum membrane"/>
    <property type="evidence" value="ECO:0007669"/>
    <property type="project" value="UniProtKB-SubCell"/>
</dbReference>
<sequence length="370" mass="40867">MSMSTFQKVTLFSCIVLCVSLLLPKILLSKGKKDQGVFLILTYGKFMIRVHLKCIEIGCLFPLLAGPGHFPPMMQRQGGGGGAGGGGGKSNLMGRIIPIYGFGILLYILYILFKVSSSRRAESLAPGLQPQERLTAASLLADYELAQLQEKLKETEEVMEKIVSNAGDSPDSVTAEHEERLLHQLKEITRVMREGKLVEGVSLGSQLEEWEDDPEEVYPPYTKASCRTRYGNIRMGERTAEELAEGVGKVMEEAELEGELRLPRLFTQDSLDEWEEVERVEVRGHWPHSTKQVGQRGGAEDCSKEGAEPVVKAERMSFCSAGCDGDYTQDEAEGLPHTSDSEDTDGFSKSEITAELGFGVIRKRGKREAE</sequence>
<evidence type="ECO:0000256" key="5">
    <source>
        <dbReference type="ARBA" id="ARBA00022989"/>
    </source>
</evidence>
<reference evidence="10" key="1">
    <citation type="submission" date="2025-08" db="UniProtKB">
        <authorList>
            <consortium name="Ensembl"/>
        </authorList>
    </citation>
    <scope>IDENTIFICATION</scope>
</reference>
<comment type="subcellular location">
    <subcellularLocation>
        <location evidence="1">Endoplasmic reticulum membrane</location>
    </subcellularLocation>
</comment>
<dbReference type="GeneTree" id="ENSGT00440000034107"/>
<keyword evidence="3 8" id="KW-0812">Transmembrane</keyword>
<keyword evidence="5 8" id="KW-1133">Transmembrane helix</keyword>
<dbReference type="InterPro" id="IPR026160">
    <property type="entry name" value="Ric3"/>
</dbReference>
<accession>A0A3B3T859</accession>
<dbReference type="GO" id="GO:0043025">
    <property type="term" value="C:neuronal cell body"/>
    <property type="evidence" value="ECO:0007669"/>
    <property type="project" value="TreeGrafter"/>
</dbReference>
<dbReference type="GO" id="GO:0034394">
    <property type="term" value="P:protein localization to cell surface"/>
    <property type="evidence" value="ECO:0007669"/>
    <property type="project" value="TreeGrafter"/>
</dbReference>
<evidence type="ECO:0000256" key="6">
    <source>
        <dbReference type="ARBA" id="ARBA00023136"/>
    </source>
</evidence>
<dbReference type="Proteomes" id="UP000261540">
    <property type="component" value="Unplaced"/>
</dbReference>
<feature type="region of interest" description="Disordered" evidence="7">
    <location>
        <begin position="325"/>
        <end position="351"/>
    </location>
</feature>
<dbReference type="Pfam" id="PF15361">
    <property type="entry name" value="RIC3"/>
    <property type="match status" value="1"/>
</dbReference>
<comment type="similarity">
    <text evidence="2">Belongs to the ric-3 family.</text>
</comment>
<reference evidence="10" key="2">
    <citation type="submission" date="2025-09" db="UniProtKB">
        <authorList>
            <consortium name="Ensembl"/>
        </authorList>
    </citation>
    <scope>IDENTIFICATION</scope>
</reference>
<evidence type="ECO:0000256" key="3">
    <source>
        <dbReference type="ARBA" id="ARBA00022692"/>
    </source>
</evidence>
<evidence type="ECO:0000259" key="9">
    <source>
        <dbReference type="Pfam" id="PF15361"/>
    </source>
</evidence>
<dbReference type="GO" id="GO:0043005">
    <property type="term" value="C:neuron projection"/>
    <property type="evidence" value="ECO:0007669"/>
    <property type="project" value="TreeGrafter"/>
</dbReference>
<protein>
    <submittedName>
        <fullName evidence="10">RIC3 acetylcholine receptor chaperone</fullName>
    </submittedName>
</protein>
<proteinExistence type="inferred from homology"/>
<evidence type="ECO:0000256" key="4">
    <source>
        <dbReference type="ARBA" id="ARBA00022824"/>
    </source>
</evidence>
<keyword evidence="11" id="KW-1185">Reference proteome</keyword>
<evidence type="ECO:0000256" key="1">
    <source>
        <dbReference type="ARBA" id="ARBA00004586"/>
    </source>
</evidence>
<dbReference type="PANTHER" id="PTHR21723">
    <property type="entry name" value="RESISTANCE TO INHIBITORS OF CHOLINESTERASE PROTEIN 3 RIC3"/>
    <property type="match status" value="1"/>
</dbReference>
<dbReference type="GO" id="GO:0007271">
    <property type="term" value="P:synaptic transmission, cholinergic"/>
    <property type="evidence" value="ECO:0007669"/>
    <property type="project" value="TreeGrafter"/>
</dbReference>
<evidence type="ECO:0000256" key="8">
    <source>
        <dbReference type="SAM" id="Phobius"/>
    </source>
</evidence>
<feature type="domain" description="Resistance to inhibitors of cholinesterase protein 3 N-terminal" evidence="9">
    <location>
        <begin position="15"/>
        <end position="164"/>
    </location>
</feature>
<evidence type="ECO:0000313" key="10">
    <source>
        <dbReference type="Ensembl" id="ENSPKIP00000038476.1"/>
    </source>
</evidence>
<keyword evidence="6 8" id="KW-0472">Membrane</keyword>
<dbReference type="STRING" id="1676925.ENSPKIP00000038476"/>
<dbReference type="AlphaFoldDB" id="A0A3B3T859"/>
<feature type="transmembrane region" description="Helical" evidence="8">
    <location>
        <begin position="92"/>
        <end position="113"/>
    </location>
</feature>
<evidence type="ECO:0000256" key="7">
    <source>
        <dbReference type="SAM" id="MobiDB-lite"/>
    </source>
</evidence>
<keyword evidence="4" id="KW-0256">Endoplasmic reticulum</keyword>
<evidence type="ECO:0000256" key="2">
    <source>
        <dbReference type="ARBA" id="ARBA00008538"/>
    </source>
</evidence>
<dbReference type="InterPro" id="IPR032763">
    <property type="entry name" value="RIC3_N"/>
</dbReference>
<dbReference type="GO" id="GO:0045202">
    <property type="term" value="C:synapse"/>
    <property type="evidence" value="ECO:0007669"/>
    <property type="project" value="GOC"/>
</dbReference>